<dbReference type="SUPFAM" id="SSF51306">
    <property type="entry name" value="LexA/Signal peptidase"/>
    <property type="match status" value="1"/>
</dbReference>
<proteinExistence type="inferred from homology"/>
<dbReference type="GO" id="GO:0004252">
    <property type="term" value="F:serine-type endopeptidase activity"/>
    <property type="evidence" value="ECO:0007669"/>
    <property type="project" value="InterPro"/>
</dbReference>
<evidence type="ECO:0000256" key="6">
    <source>
        <dbReference type="PIRSR" id="PIRSR600223-1"/>
    </source>
</evidence>
<feature type="transmembrane region" description="Helical" evidence="7">
    <location>
        <begin position="33"/>
        <end position="52"/>
    </location>
</feature>
<dbReference type="PRINTS" id="PR00727">
    <property type="entry name" value="LEADERPTASE"/>
</dbReference>
<dbReference type="PROSITE" id="PS00761">
    <property type="entry name" value="SPASE_I_3"/>
    <property type="match status" value="1"/>
</dbReference>
<keyword evidence="7" id="KW-0472">Membrane</keyword>
<dbReference type="GO" id="GO:0016020">
    <property type="term" value="C:membrane"/>
    <property type="evidence" value="ECO:0007669"/>
    <property type="project" value="UniProtKB-SubCell"/>
</dbReference>
<accession>A0A1H2KDJ9</accession>
<evidence type="ECO:0000256" key="3">
    <source>
        <dbReference type="ARBA" id="ARBA00013208"/>
    </source>
</evidence>
<comment type="caution">
    <text evidence="7">Lacks conserved residue(s) required for the propagation of feature annotation.</text>
</comment>
<evidence type="ECO:0000256" key="2">
    <source>
        <dbReference type="ARBA" id="ARBA00009370"/>
    </source>
</evidence>
<keyword evidence="7" id="KW-0645">Protease</keyword>
<gene>
    <name evidence="9" type="ORF">SAMN04487931_1346</name>
</gene>
<organism evidence="9 10">
    <name type="scientific">Desulfobacula phenolica</name>
    <dbReference type="NCBI Taxonomy" id="90732"/>
    <lineage>
        <taxon>Bacteria</taxon>
        <taxon>Pseudomonadati</taxon>
        <taxon>Thermodesulfobacteriota</taxon>
        <taxon>Desulfobacteria</taxon>
        <taxon>Desulfobacterales</taxon>
        <taxon>Desulfobacteraceae</taxon>
        <taxon>Desulfobacula</taxon>
    </lineage>
</organism>
<evidence type="ECO:0000313" key="10">
    <source>
        <dbReference type="Proteomes" id="UP000199608"/>
    </source>
</evidence>
<feature type="transmembrane region" description="Helical" evidence="7">
    <location>
        <begin position="6"/>
        <end position="26"/>
    </location>
</feature>
<keyword evidence="7" id="KW-0812">Transmembrane</keyword>
<protein>
    <recommendedName>
        <fullName evidence="4 7">Signal peptidase I</fullName>
        <ecNumber evidence="3 7">3.4.21.89</ecNumber>
    </recommendedName>
</protein>
<dbReference type="InterPro" id="IPR019757">
    <property type="entry name" value="Pept_S26A_signal_pept_1_Lys-AS"/>
</dbReference>
<keyword evidence="10" id="KW-1185">Reference proteome</keyword>
<evidence type="ECO:0000256" key="1">
    <source>
        <dbReference type="ARBA" id="ARBA00000677"/>
    </source>
</evidence>
<dbReference type="Pfam" id="PF10502">
    <property type="entry name" value="Peptidase_S26"/>
    <property type="match status" value="1"/>
</dbReference>
<dbReference type="GO" id="GO:0006465">
    <property type="term" value="P:signal peptide processing"/>
    <property type="evidence" value="ECO:0007669"/>
    <property type="project" value="InterPro"/>
</dbReference>
<feature type="transmembrane region" description="Helical" evidence="7">
    <location>
        <begin position="58"/>
        <end position="75"/>
    </location>
</feature>
<dbReference type="PANTHER" id="PTHR43390:SF1">
    <property type="entry name" value="CHLOROPLAST PROCESSING PEPTIDASE"/>
    <property type="match status" value="1"/>
</dbReference>
<evidence type="ECO:0000256" key="4">
    <source>
        <dbReference type="ARBA" id="ARBA00019232"/>
    </source>
</evidence>
<dbReference type="PROSITE" id="PS00760">
    <property type="entry name" value="SPASE_I_2"/>
    <property type="match status" value="1"/>
</dbReference>
<sequence>MENKPRKLWVAGVFTFLTIGLGHVYSGKAQKGIILYLGQYLGLLICMVFLFIYPSLVVIVLFVLLGFAYFLYSLIDSIQVSKKGRDSYQLKKYNSWYSYLGILLLSSFIIQPTISNSIKKHIIQAYKIPDGSLKPTLLIGDQILAKTGLSLKSGIEKGDMVIFPYPQDPSKDFIKRVVAVGGETIEIKEKKVFINGKLINEPFILHLDNRMIPPNLAQRDTMPAIKVPDDSLFVMGDNRDNSHDSRFWGFVKKSSVTGKASIIYWSWDRKDFKIRWDRIGKTIN</sequence>
<dbReference type="EMBL" id="FNLL01000034">
    <property type="protein sequence ID" value="SDU66790.1"/>
    <property type="molecule type" value="Genomic_DNA"/>
</dbReference>
<comment type="similarity">
    <text evidence="2 7">Belongs to the peptidase S26 family.</text>
</comment>
<keyword evidence="7" id="KW-1133">Transmembrane helix</keyword>
<dbReference type="AlphaFoldDB" id="A0A1H2KDJ9"/>
<evidence type="ECO:0000259" key="8">
    <source>
        <dbReference type="Pfam" id="PF10502"/>
    </source>
</evidence>
<dbReference type="InterPro" id="IPR000223">
    <property type="entry name" value="Pept_S26A_signal_pept_1"/>
</dbReference>
<dbReference type="PANTHER" id="PTHR43390">
    <property type="entry name" value="SIGNAL PEPTIDASE I"/>
    <property type="match status" value="1"/>
</dbReference>
<evidence type="ECO:0000256" key="5">
    <source>
        <dbReference type="ARBA" id="ARBA00022801"/>
    </source>
</evidence>
<feature type="domain" description="Peptidase S26" evidence="8">
    <location>
        <begin position="114"/>
        <end position="265"/>
    </location>
</feature>
<comment type="catalytic activity">
    <reaction evidence="1 7">
        <text>Cleavage of hydrophobic, N-terminal signal or leader sequences from secreted and periplasmic proteins.</text>
        <dbReference type="EC" id="3.4.21.89"/>
    </reaction>
</comment>
<dbReference type="NCBIfam" id="TIGR02227">
    <property type="entry name" value="sigpep_I_bact"/>
    <property type="match status" value="1"/>
</dbReference>
<feature type="active site" evidence="6">
    <location>
        <position position="175"/>
    </location>
</feature>
<dbReference type="RefSeq" id="WP_245743219.1">
    <property type="nucleotide sequence ID" value="NZ_FNLL01000034.1"/>
</dbReference>
<dbReference type="InterPro" id="IPR036286">
    <property type="entry name" value="LexA/Signal_pep-like_sf"/>
</dbReference>
<dbReference type="Gene3D" id="2.10.109.10">
    <property type="entry name" value="Umud Fragment, subunit A"/>
    <property type="match status" value="1"/>
</dbReference>
<evidence type="ECO:0000313" key="9">
    <source>
        <dbReference type="EMBL" id="SDU66790.1"/>
    </source>
</evidence>
<keyword evidence="5 7" id="KW-0378">Hydrolase</keyword>
<feature type="transmembrane region" description="Helical" evidence="7">
    <location>
        <begin position="96"/>
        <end position="114"/>
    </location>
</feature>
<dbReference type="EC" id="3.4.21.89" evidence="3 7"/>
<evidence type="ECO:0000256" key="7">
    <source>
        <dbReference type="RuleBase" id="RU362042"/>
    </source>
</evidence>
<dbReference type="InterPro" id="IPR019758">
    <property type="entry name" value="Pept_S26A_signal_pept_1_CS"/>
</dbReference>
<dbReference type="Proteomes" id="UP000199608">
    <property type="component" value="Unassembled WGS sequence"/>
</dbReference>
<dbReference type="CDD" id="cd06530">
    <property type="entry name" value="S26_SPase_I"/>
    <property type="match status" value="1"/>
</dbReference>
<comment type="subcellular location">
    <subcellularLocation>
        <location evidence="7">Membrane</location>
        <topology evidence="7">Single-pass type II membrane protein</topology>
    </subcellularLocation>
</comment>
<name>A0A1H2KDJ9_9BACT</name>
<feature type="active site" evidence="6">
    <location>
        <position position="132"/>
    </location>
</feature>
<reference evidence="10" key="1">
    <citation type="submission" date="2016-10" db="EMBL/GenBank/DDBJ databases">
        <authorList>
            <person name="Varghese N."/>
            <person name="Submissions S."/>
        </authorList>
    </citation>
    <scope>NUCLEOTIDE SEQUENCE [LARGE SCALE GENOMIC DNA]</scope>
    <source>
        <strain evidence="10">DSM 3384</strain>
    </source>
</reference>
<dbReference type="GO" id="GO:0009003">
    <property type="term" value="F:signal peptidase activity"/>
    <property type="evidence" value="ECO:0007669"/>
    <property type="project" value="UniProtKB-EC"/>
</dbReference>
<dbReference type="InterPro" id="IPR019533">
    <property type="entry name" value="Peptidase_S26"/>
</dbReference>